<keyword evidence="1 4" id="KW-0479">Metal-binding</keyword>
<evidence type="ECO:0000259" key="6">
    <source>
        <dbReference type="Pfam" id="PF08240"/>
    </source>
</evidence>
<dbReference type="PROSITE" id="PS00059">
    <property type="entry name" value="ADH_ZINC"/>
    <property type="match status" value="1"/>
</dbReference>
<dbReference type="Gene3D" id="3.90.180.10">
    <property type="entry name" value="Medium-chain alcohol dehydrogenases, catalytic domain"/>
    <property type="match status" value="1"/>
</dbReference>
<evidence type="ECO:0000256" key="1">
    <source>
        <dbReference type="ARBA" id="ARBA00022723"/>
    </source>
</evidence>
<dbReference type="Proteomes" id="UP001172083">
    <property type="component" value="Unassembled WGS sequence"/>
</dbReference>
<evidence type="ECO:0000259" key="5">
    <source>
        <dbReference type="Pfam" id="PF00107"/>
    </source>
</evidence>
<comment type="similarity">
    <text evidence="4">Belongs to the zinc-containing alcohol dehydrogenase family.</text>
</comment>
<dbReference type="PANTHER" id="PTHR43401">
    <property type="entry name" value="L-THREONINE 3-DEHYDROGENASE"/>
    <property type="match status" value="1"/>
</dbReference>
<name>A0ABT8LGA3_9BACT</name>
<dbReference type="InterPro" id="IPR011032">
    <property type="entry name" value="GroES-like_sf"/>
</dbReference>
<dbReference type="InterPro" id="IPR036291">
    <property type="entry name" value="NAD(P)-bd_dom_sf"/>
</dbReference>
<dbReference type="SUPFAM" id="SSF51735">
    <property type="entry name" value="NAD(P)-binding Rossmann-fold domains"/>
    <property type="match status" value="1"/>
</dbReference>
<feature type="domain" description="Alcohol dehydrogenase-like N-terminal" evidence="6">
    <location>
        <begin position="25"/>
        <end position="134"/>
    </location>
</feature>
<gene>
    <name evidence="7" type="ORF">QQ020_32460</name>
</gene>
<dbReference type="InterPro" id="IPR013154">
    <property type="entry name" value="ADH-like_N"/>
</dbReference>
<keyword evidence="3" id="KW-0560">Oxidoreductase</keyword>
<sequence length="340" mass="37209">MRQAVMTKPGKIEFGEVPEPGQVNKHEIKLKIRKIGVCGSDIHVYHGKHPFTSYPVIQGHEYSGEVVEVGELVKKVKPGDKATARPQQVCGKCPPCLRGDYNICNNLKVEGFQAPGTAQDYFILPEDRIIRLPDALSYEQGAMIEPAAVGAHATSRSGDLKGKNVMVFGAGPIGNLVAQFAQARGAGKVLITDISDFRLNKAKECGIRYTANIANEDVGKAAKKVFANEGFDVVFECAGVEITLDLAIQHVNKGGKVVVVAVYGDRPEVDMAVVGDRELSLIGTLMYKHEDYEESVALIQSGLIKTEPLFTGHFRFEKYLDAYKYIDEQGDRSLKVIIDL</sequence>
<evidence type="ECO:0000256" key="2">
    <source>
        <dbReference type="ARBA" id="ARBA00022833"/>
    </source>
</evidence>
<protein>
    <submittedName>
        <fullName evidence="7">Alcohol dehydrogenase catalytic domain-containing protein</fullName>
    </submittedName>
</protein>
<dbReference type="Pfam" id="PF08240">
    <property type="entry name" value="ADH_N"/>
    <property type="match status" value="1"/>
</dbReference>
<evidence type="ECO:0000256" key="4">
    <source>
        <dbReference type="RuleBase" id="RU361277"/>
    </source>
</evidence>
<dbReference type="InterPro" id="IPR050129">
    <property type="entry name" value="Zn_alcohol_dh"/>
</dbReference>
<evidence type="ECO:0000313" key="7">
    <source>
        <dbReference type="EMBL" id="MDN5216829.1"/>
    </source>
</evidence>
<evidence type="ECO:0000313" key="8">
    <source>
        <dbReference type="Proteomes" id="UP001172083"/>
    </source>
</evidence>
<dbReference type="InterPro" id="IPR002328">
    <property type="entry name" value="ADH_Zn_CS"/>
</dbReference>
<dbReference type="InterPro" id="IPR013149">
    <property type="entry name" value="ADH-like_C"/>
</dbReference>
<evidence type="ECO:0000256" key="3">
    <source>
        <dbReference type="ARBA" id="ARBA00023002"/>
    </source>
</evidence>
<dbReference type="EMBL" id="JAUJEB010000011">
    <property type="protein sequence ID" value="MDN5216829.1"/>
    <property type="molecule type" value="Genomic_DNA"/>
</dbReference>
<accession>A0ABT8LGA3</accession>
<dbReference type="Gene3D" id="3.40.50.720">
    <property type="entry name" value="NAD(P)-binding Rossmann-like Domain"/>
    <property type="match status" value="1"/>
</dbReference>
<dbReference type="PANTHER" id="PTHR43401:SF2">
    <property type="entry name" value="L-THREONINE 3-DEHYDROGENASE"/>
    <property type="match status" value="1"/>
</dbReference>
<comment type="caution">
    <text evidence="7">The sequence shown here is derived from an EMBL/GenBank/DDBJ whole genome shotgun (WGS) entry which is preliminary data.</text>
</comment>
<dbReference type="SUPFAM" id="SSF50129">
    <property type="entry name" value="GroES-like"/>
    <property type="match status" value="1"/>
</dbReference>
<proteinExistence type="inferred from homology"/>
<reference evidence="7" key="1">
    <citation type="submission" date="2023-06" db="EMBL/GenBank/DDBJ databases">
        <title>Genomic of Agaribacillus aureum.</title>
        <authorList>
            <person name="Wang G."/>
        </authorList>
    </citation>
    <scope>NUCLEOTIDE SEQUENCE</scope>
    <source>
        <strain evidence="7">BMA12</strain>
    </source>
</reference>
<dbReference type="Pfam" id="PF00107">
    <property type="entry name" value="ADH_zinc_N"/>
    <property type="match status" value="1"/>
</dbReference>
<keyword evidence="2 4" id="KW-0862">Zinc</keyword>
<feature type="domain" description="Alcohol dehydrogenase-like C-terminal" evidence="5">
    <location>
        <begin position="172"/>
        <end position="300"/>
    </location>
</feature>
<keyword evidence="8" id="KW-1185">Reference proteome</keyword>
<comment type="cofactor">
    <cofactor evidence="4">
        <name>Zn(2+)</name>
        <dbReference type="ChEBI" id="CHEBI:29105"/>
    </cofactor>
</comment>
<organism evidence="7 8">
    <name type="scientific">Agaribacillus aureus</name>
    <dbReference type="NCBI Taxonomy" id="3051825"/>
    <lineage>
        <taxon>Bacteria</taxon>
        <taxon>Pseudomonadati</taxon>
        <taxon>Bacteroidota</taxon>
        <taxon>Cytophagia</taxon>
        <taxon>Cytophagales</taxon>
        <taxon>Splendidivirgaceae</taxon>
        <taxon>Agaribacillus</taxon>
    </lineage>
</organism>
<dbReference type="RefSeq" id="WP_346762166.1">
    <property type="nucleotide sequence ID" value="NZ_JAUJEB010000011.1"/>
</dbReference>